<dbReference type="PROSITE" id="PS51197">
    <property type="entry name" value="HTH_RRF2_2"/>
    <property type="match status" value="1"/>
</dbReference>
<dbReference type="InterPro" id="IPR036388">
    <property type="entry name" value="WH-like_DNA-bd_sf"/>
</dbReference>
<gene>
    <name evidence="1" type="ORF">N7U62_16220</name>
</gene>
<protein>
    <submittedName>
        <fullName evidence="1">Rrf2 family transcriptional regulator</fullName>
    </submittedName>
</protein>
<organism evidence="1 2">
    <name type="scientific">Reichenbachiella ulvae</name>
    <dbReference type="NCBI Taxonomy" id="2980104"/>
    <lineage>
        <taxon>Bacteria</taxon>
        <taxon>Pseudomonadati</taxon>
        <taxon>Bacteroidota</taxon>
        <taxon>Cytophagia</taxon>
        <taxon>Cytophagales</taxon>
        <taxon>Reichenbachiellaceae</taxon>
        <taxon>Reichenbachiella</taxon>
    </lineage>
</organism>
<dbReference type="InterPro" id="IPR036390">
    <property type="entry name" value="WH_DNA-bd_sf"/>
</dbReference>
<dbReference type="Gene3D" id="1.10.10.10">
    <property type="entry name" value="Winged helix-like DNA-binding domain superfamily/Winged helix DNA-binding domain"/>
    <property type="match status" value="1"/>
</dbReference>
<dbReference type="EMBL" id="JAOYOD010000001">
    <property type="protein sequence ID" value="MCV9388229.1"/>
    <property type="molecule type" value="Genomic_DNA"/>
</dbReference>
<dbReference type="Pfam" id="PF02082">
    <property type="entry name" value="Rrf2"/>
    <property type="match status" value="1"/>
</dbReference>
<reference evidence="1 2" key="1">
    <citation type="submission" date="2022-10" db="EMBL/GenBank/DDBJ databases">
        <title>Comparative genomics and taxonomic characterization of three novel marine species of genus Reichenbachiella exhibiting antioxidant and polysaccharide degradation activities.</title>
        <authorList>
            <person name="Muhammad N."/>
            <person name="Lee Y.-J."/>
            <person name="Ko J."/>
            <person name="Kim S.-G."/>
        </authorList>
    </citation>
    <scope>NUCLEOTIDE SEQUENCE [LARGE SCALE GENOMIC DNA]</scope>
    <source>
        <strain evidence="1 2">ABR2-5</strain>
    </source>
</reference>
<evidence type="ECO:0000313" key="2">
    <source>
        <dbReference type="Proteomes" id="UP001300692"/>
    </source>
</evidence>
<dbReference type="SUPFAM" id="SSF46785">
    <property type="entry name" value="Winged helix' DNA-binding domain"/>
    <property type="match status" value="1"/>
</dbReference>
<name>A0ABT3CXA2_9BACT</name>
<dbReference type="Proteomes" id="UP001300692">
    <property type="component" value="Unassembled WGS sequence"/>
</dbReference>
<comment type="caution">
    <text evidence="1">The sequence shown here is derived from an EMBL/GenBank/DDBJ whole genome shotgun (WGS) entry which is preliminary data.</text>
</comment>
<evidence type="ECO:0000313" key="1">
    <source>
        <dbReference type="EMBL" id="MCV9388229.1"/>
    </source>
</evidence>
<dbReference type="InterPro" id="IPR000944">
    <property type="entry name" value="Tscrpt_reg_Rrf2"/>
</dbReference>
<dbReference type="RefSeq" id="WP_264139065.1">
    <property type="nucleotide sequence ID" value="NZ_JAOYOD010000001.1"/>
</dbReference>
<dbReference type="PANTHER" id="PTHR33221">
    <property type="entry name" value="WINGED HELIX-TURN-HELIX TRANSCRIPTIONAL REGULATOR, RRF2 FAMILY"/>
    <property type="match status" value="1"/>
</dbReference>
<sequence length="141" mass="15630">MFSKACEYALRTMIYLNSMKADNQRVGLNDIAAAIDSPVSFTAKILQQLVRAQLLLSVRGPHGGFVVVDRKISLHEIVVAIDGPSLFKNCVVGLSECSETKPCPLHHKFVDIRKSLTDELKNTVLDELNEDVLQGMSYLKV</sequence>
<accession>A0ABT3CXA2</accession>
<keyword evidence="2" id="KW-1185">Reference proteome</keyword>
<dbReference type="NCBIfam" id="TIGR00738">
    <property type="entry name" value="rrf2_super"/>
    <property type="match status" value="1"/>
</dbReference>
<dbReference type="PANTHER" id="PTHR33221:SF15">
    <property type="entry name" value="HTH-TYPE TRANSCRIPTIONAL REGULATOR YWGB-RELATED"/>
    <property type="match status" value="1"/>
</dbReference>
<proteinExistence type="predicted"/>